<feature type="region of interest" description="Disordered" evidence="1">
    <location>
        <begin position="603"/>
        <end position="641"/>
    </location>
</feature>
<feature type="compositionally biased region" description="Polar residues" evidence="1">
    <location>
        <begin position="968"/>
        <end position="1006"/>
    </location>
</feature>
<feature type="compositionally biased region" description="Polar residues" evidence="1">
    <location>
        <begin position="603"/>
        <end position="622"/>
    </location>
</feature>
<dbReference type="GeneID" id="59258543"/>
<evidence type="ECO:0000256" key="1">
    <source>
        <dbReference type="SAM" id="MobiDB-lite"/>
    </source>
</evidence>
<evidence type="ECO:0000313" key="2">
    <source>
        <dbReference type="EMBL" id="KAF5874439.1"/>
    </source>
</evidence>
<comment type="caution">
    <text evidence="2">The sequence shown here is derived from an EMBL/GenBank/DDBJ whole genome shotgun (WGS) entry which is preliminary data.</text>
</comment>
<dbReference type="AlphaFoldDB" id="A0A8H6EJF6"/>
<protein>
    <submittedName>
        <fullName evidence="2">Uncharacterized protein</fullName>
    </submittedName>
</protein>
<dbReference type="RefSeq" id="XP_037193385.1">
    <property type="nucleotide sequence ID" value="XM_037334851.1"/>
</dbReference>
<gene>
    <name evidence="2" type="ORF">Bfra_004446</name>
</gene>
<feature type="region of interest" description="Disordered" evidence="1">
    <location>
        <begin position="908"/>
        <end position="1024"/>
    </location>
</feature>
<feature type="region of interest" description="Disordered" evidence="1">
    <location>
        <begin position="1"/>
        <end position="31"/>
    </location>
</feature>
<feature type="compositionally biased region" description="Low complexity" evidence="1">
    <location>
        <begin position="908"/>
        <end position="922"/>
    </location>
</feature>
<proteinExistence type="predicted"/>
<reference evidence="2 3" key="1">
    <citation type="journal article" date="2020" name="Phytopathology">
        <title>A high-quality genome resource of Botrytis fragariae, a new and rapidly spreading fungal pathogen causing strawberry gray mold in the U.S.A.</title>
        <authorList>
            <person name="Wu Y."/>
            <person name="Saski C.A."/>
            <person name="Schnabel G."/>
            <person name="Xiao S."/>
            <person name="Hu M."/>
        </authorList>
    </citation>
    <scope>NUCLEOTIDE SEQUENCE [LARGE SCALE GENOMIC DNA]</scope>
    <source>
        <strain evidence="2 3">BVB16</strain>
    </source>
</reference>
<dbReference type="EMBL" id="JABFCT010000007">
    <property type="protein sequence ID" value="KAF5874439.1"/>
    <property type="molecule type" value="Genomic_DNA"/>
</dbReference>
<evidence type="ECO:0000313" key="3">
    <source>
        <dbReference type="Proteomes" id="UP000531561"/>
    </source>
</evidence>
<dbReference type="Proteomes" id="UP000531561">
    <property type="component" value="Unassembled WGS sequence"/>
</dbReference>
<organism evidence="2 3">
    <name type="scientific">Botrytis fragariae</name>
    <dbReference type="NCBI Taxonomy" id="1964551"/>
    <lineage>
        <taxon>Eukaryota</taxon>
        <taxon>Fungi</taxon>
        <taxon>Dikarya</taxon>
        <taxon>Ascomycota</taxon>
        <taxon>Pezizomycotina</taxon>
        <taxon>Leotiomycetes</taxon>
        <taxon>Helotiales</taxon>
        <taxon>Sclerotiniaceae</taxon>
        <taxon>Botrytis</taxon>
    </lineage>
</organism>
<dbReference type="OrthoDB" id="3551671at2759"/>
<accession>A0A8H6EJF6</accession>
<keyword evidence="3" id="KW-1185">Reference proteome</keyword>
<feature type="compositionally biased region" description="Polar residues" evidence="1">
    <location>
        <begin position="1"/>
        <end position="15"/>
    </location>
</feature>
<sequence length="1184" mass="131777">MSGYNTNDIGSNDNQQEPHDTGTERPYPLNDRPFGAIRHRLASMRTLTIPGVPSPPINQYNHHASNGIDDSFNPHQQGMDGRQMAPNTNQRGVQVIPVDLIPPQSQVPMFDSQYLNGGDQLPDYHANNIEYTANPQLPAHYRDDLTLIDHDQVPQWPVYHTNHPSIIIHPHMPAYQHVEGTPISHGQQLPPSPVHHGHTVNPQMLACHQVEETPINHGQQSQLPINSIQHQPQDTSHNFGQLQSQISTDYVDGGEYIEIPEITAHHHQNEGTPTSHYQQSPQSPLYHGYTVNPQMSAFHQVEETSINHDRQPHLSINGNQHQAQDLPYNSGQQQIQIEGNYASDMEHGIGQQAFINYPFQIASTHFDQPLPMSVYVTNNNGHDISQRLPVHFPVGGTTAHSGQVPQMPVNQINFNGVNDNQQAYQGMATAAVSSFANLSAQEQNAEFQHFFQQRLALGETQLMEFETFKKWYIGQQLRGNITPTLEHGVTPLHHTLVFNNNVPIQQPMISPNNQKYMQPPTMIYQNTGREFTTGFQHTMGPPTTLNGQAMQPNNEQYLKQPRKSINSDIRTRRTSLAVASAGQSRLPVSSPSMALPAQLLNTTMPDPSSTTERLAPPSTTRAQAPPLTTTMPAPPSTTGVLAVTGRNPKTEATPATQRMSVSIDQLISSAGGKYTVFLSDLPEVFVSDQPFDTEFYHLLDHEIEVMDTKAAKANTKVFMLRNEESLAIVRMALGELLQQSIAHLSLDTSSDARQSLEHYVTTRNIGSSLIKSLAFAPESQFVKEEIKVVRGTEQTVRLAKDSIPVPAKHTIMGNTINSDLNGTEVKGSYSLYTKTTFLDPTTPLKYAIGLEIQVAEVGDRRVRRGLLNYERSLPSNIVGEPLWADILDLLKMQATEWDINTRIQDSSTCQTSTLTSLSNQQQSDKEENGTEEQWPISGPVQRQRARTRQSITPELRRVRGEKRKRQQQPELHSSGIFASSSEEPNFSSDHGKSPMSNTSTESTSISPHLVAGEPRFSDNSMPIKRSKNGYEMVLPEGGTGMKKSSPLRGQARLTSILQPLMQQISQNDHMHPARSPSDIVRSPFTTETQSSMPAQVSAQAHESTVAAEIAIHRQGMLLASNERPYQYLISELTQPSRTFSAQNNMPTPVQTRLLREPTEAELAPYRKKVNGLWKSAFPVEKKSS</sequence>
<name>A0A8H6EJF6_9HELO</name>